<dbReference type="AlphaFoldDB" id="A0A4Q5N3J1"/>
<organism evidence="2 3">
    <name type="scientific">Pengzhenrongella frigida</name>
    <dbReference type="NCBI Taxonomy" id="1259133"/>
    <lineage>
        <taxon>Bacteria</taxon>
        <taxon>Bacillati</taxon>
        <taxon>Actinomycetota</taxon>
        <taxon>Actinomycetes</taxon>
        <taxon>Micrococcales</taxon>
        <taxon>Pengzhenrongella</taxon>
    </lineage>
</organism>
<sequence>MPFTLAHGPTSYNLEGEVLGWDMHRWGFLMGTVPPLLVGAGLWPLRVLVAGGRRAALRALSAICVAMFLFAAMNFAYRALGPPFDLLVLAPASVVAALTARKGPIRALLGLLAAAYCCALAMLLIPLETSDSFGGFRTFGVIAYAGVGVLWAALGVTLLTGPDDSRAT</sequence>
<name>A0A4Q5N3J1_9MICO</name>
<evidence type="ECO:0000313" key="3">
    <source>
        <dbReference type="Proteomes" id="UP000293764"/>
    </source>
</evidence>
<protein>
    <submittedName>
        <fullName evidence="2">Uncharacterized protein</fullName>
    </submittedName>
</protein>
<evidence type="ECO:0000313" key="2">
    <source>
        <dbReference type="EMBL" id="RYV52802.1"/>
    </source>
</evidence>
<comment type="caution">
    <text evidence="2">The sequence shown here is derived from an EMBL/GenBank/DDBJ whole genome shotgun (WGS) entry which is preliminary data.</text>
</comment>
<dbReference type="OrthoDB" id="5114069at2"/>
<keyword evidence="1" id="KW-1133">Transmembrane helix</keyword>
<keyword evidence="1" id="KW-0472">Membrane</keyword>
<dbReference type="RefSeq" id="WP_130100791.1">
    <property type="nucleotide sequence ID" value="NZ_SDWW01000002.1"/>
</dbReference>
<accession>A0A4Q5N3J1</accession>
<reference evidence="2 3" key="1">
    <citation type="submission" date="2019-01" db="EMBL/GenBank/DDBJ databases">
        <title>Novel species of Cellulomonas.</title>
        <authorList>
            <person name="Liu Q."/>
            <person name="Xin Y.-H."/>
        </authorList>
    </citation>
    <scope>NUCLEOTIDE SEQUENCE [LARGE SCALE GENOMIC DNA]</scope>
    <source>
        <strain evidence="2 3">HLT2-17</strain>
    </source>
</reference>
<evidence type="ECO:0000256" key="1">
    <source>
        <dbReference type="SAM" id="Phobius"/>
    </source>
</evidence>
<dbReference type="Proteomes" id="UP000293764">
    <property type="component" value="Unassembled WGS sequence"/>
</dbReference>
<keyword evidence="1" id="KW-0812">Transmembrane</keyword>
<dbReference type="EMBL" id="SDWW01000002">
    <property type="protein sequence ID" value="RYV52802.1"/>
    <property type="molecule type" value="Genomic_DNA"/>
</dbReference>
<gene>
    <name evidence="2" type="ORF">EUA98_00915</name>
</gene>
<keyword evidence="3" id="KW-1185">Reference proteome</keyword>
<feature type="transmembrane region" description="Helical" evidence="1">
    <location>
        <begin position="107"/>
        <end position="127"/>
    </location>
</feature>
<feature type="transmembrane region" description="Helical" evidence="1">
    <location>
        <begin position="57"/>
        <end position="77"/>
    </location>
</feature>
<proteinExistence type="predicted"/>
<feature type="transmembrane region" description="Helical" evidence="1">
    <location>
        <begin position="26"/>
        <end position="45"/>
    </location>
</feature>
<feature type="transmembrane region" description="Helical" evidence="1">
    <location>
        <begin position="139"/>
        <end position="159"/>
    </location>
</feature>